<name>A0A2T5DES1_ENTMU</name>
<evidence type="ECO:0000259" key="4">
    <source>
        <dbReference type="Pfam" id="PF08279"/>
    </source>
</evidence>
<dbReference type="InterPro" id="IPR036388">
    <property type="entry name" value="WH-like_DNA-bd_sf"/>
</dbReference>
<accession>A0A2T5DES1</accession>
<keyword evidence="2" id="KW-0804">Transcription</keyword>
<dbReference type="InterPro" id="IPR050661">
    <property type="entry name" value="BglG_antiterminators"/>
</dbReference>
<evidence type="ECO:0000256" key="1">
    <source>
        <dbReference type="ARBA" id="ARBA00023015"/>
    </source>
</evidence>
<reference evidence="5 6" key="1">
    <citation type="submission" date="2018-03" db="EMBL/GenBank/DDBJ databases">
        <title>Draft genome sequences of four Enterococcus mundtii strains isolated from beef slaughterhouses in Kenya.</title>
        <authorList>
            <person name="Wambui J."/>
            <person name="Stevens M."/>
            <person name="Njage P."/>
            <person name="Stephan R."/>
            <person name="Tasara T."/>
        </authorList>
    </citation>
    <scope>NUCLEOTIDE SEQUENCE [LARGE SCALE GENOMIC DNA]</scope>
    <source>
        <strain evidence="5 6">H18-EM</strain>
    </source>
</reference>
<dbReference type="SUPFAM" id="SSF46785">
    <property type="entry name" value="Winged helix' DNA-binding domain"/>
    <property type="match status" value="1"/>
</dbReference>
<proteinExistence type="predicted"/>
<dbReference type="Gene3D" id="1.10.10.10">
    <property type="entry name" value="Winged helix-like DNA-binding domain superfamily/Winged helix DNA-binding domain"/>
    <property type="match status" value="1"/>
</dbReference>
<evidence type="ECO:0000259" key="3">
    <source>
        <dbReference type="Pfam" id="PF05043"/>
    </source>
</evidence>
<dbReference type="Proteomes" id="UP000244022">
    <property type="component" value="Unassembled WGS sequence"/>
</dbReference>
<evidence type="ECO:0000313" key="6">
    <source>
        <dbReference type="Proteomes" id="UP000244022"/>
    </source>
</evidence>
<dbReference type="InterPro" id="IPR013196">
    <property type="entry name" value="HTH_11"/>
</dbReference>
<organism evidence="5 6">
    <name type="scientific">Enterococcus mundtii</name>
    <dbReference type="NCBI Taxonomy" id="53346"/>
    <lineage>
        <taxon>Bacteria</taxon>
        <taxon>Bacillati</taxon>
        <taxon>Bacillota</taxon>
        <taxon>Bacilli</taxon>
        <taxon>Lactobacillales</taxon>
        <taxon>Enterococcaceae</taxon>
        <taxon>Enterococcus</taxon>
    </lineage>
</organism>
<protein>
    <submittedName>
        <fullName evidence="5">M protein trans-acting positive regulator</fullName>
    </submittedName>
</protein>
<dbReference type="EMBL" id="PYGR01000008">
    <property type="protein sequence ID" value="PTO36548.1"/>
    <property type="molecule type" value="Genomic_DNA"/>
</dbReference>
<dbReference type="InterPro" id="IPR036390">
    <property type="entry name" value="WH_DNA-bd_sf"/>
</dbReference>
<dbReference type="PANTHER" id="PTHR30185:SF18">
    <property type="entry name" value="TRANSCRIPTIONAL REGULATOR MTLR"/>
    <property type="match status" value="1"/>
</dbReference>
<dbReference type="RefSeq" id="WP_108145541.1">
    <property type="nucleotide sequence ID" value="NZ_PYGR01000008.1"/>
</dbReference>
<dbReference type="InterPro" id="IPR007737">
    <property type="entry name" value="Mga_HTH"/>
</dbReference>
<dbReference type="PANTHER" id="PTHR30185">
    <property type="entry name" value="CRYPTIC BETA-GLUCOSIDE BGL OPERON ANTITERMINATOR"/>
    <property type="match status" value="1"/>
</dbReference>
<evidence type="ECO:0000256" key="2">
    <source>
        <dbReference type="ARBA" id="ARBA00023163"/>
    </source>
</evidence>
<feature type="domain" description="Helix-turn-helix type 11" evidence="4">
    <location>
        <begin position="16"/>
        <end position="57"/>
    </location>
</feature>
<evidence type="ECO:0000313" key="5">
    <source>
        <dbReference type="EMBL" id="PTO36548.1"/>
    </source>
</evidence>
<dbReference type="Pfam" id="PF05043">
    <property type="entry name" value="Mga"/>
    <property type="match status" value="1"/>
</dbReference>
<dbReference type="AlphaFoldDB" id="A0A2T5DES1"/>
<gene>
    <name evidence="5" type="ORF">C6N14_03215</name>
</gene>
<dbReference type="Pfam" id="PF08279">
    <property type="entry name" value="HTH_11"/>
    <property type="match status" value="1"/>
</dbReference>
<keyword evidence="1" id="KW-0805">Transcription regulation</keyword>
<comment type="caution">
    <text evidence="5">The sequence shown here is derived from an EMBL/GenBank/DDBJ whole genome shotgun (WGS) entry which is preliminary data.</text>
</comment>
<feature type="domain" description="Mga helix-turn-helix" evidence="3">
    <location>
        <begin position="85"/>
        <end position="162"/>
    </location>
</feature>
<sequence>MRDLQLAFISNRVTRRLFKLLSIIERNRFFTIGELAEKIQVTERTIANDLKYMRDYFSRSITLTSGNSGFLFEVTKPSIYQKRKQQLLENECLFEILGNIFYGKLYRVDELADYYHYSESAFRRMLSQSNEVLKSYGLQWVSNPLTIHGDEASLRKFFKDFYYEGTETEYTLLPDPALHELILTKLHGKLGNYRIGSGTSPESLYYTYFIALERASLGYTISLPEELINLAYAGADFSLLYSLKEDFKELYGIEYPKEEFSWIYLMMIVERTVDREDQEQLFYDHFHLGNESAHLTEKFLQMHELPELSDQTITTFMRAFFLSRKINHLITPVLNKEMTDVKEAVIHSDHEIYLKNRQFLEEQVPISFSSSNYLEDICVSLTVYSELILDLYSPAKTIYFLLEGDHFLCQYIRTRVIQQFGLKHHIIFLPLQSLTSENLQQDDVDLIVTNYSRYVSDYAIQTEYFLLKEVPDDQDWHQLEKKIDPYRKKWF</sequence>